<proteinExistence type="predicted"/>
<dbReference type="AlphaFoldDB" id="A0A9N7U3W8"/>
<sequence>MGVDGSPIHSHVKTLCRSHRRLKHREAALAQRCASASGVTGTKPCSDLLDQRCPHSDSLPPSTSFLWDEHSLSPARLDVTQPFVLGFSLQLRQVIFHWRCQQF</sequence>
<keyword evidence="2" id="KW-1185">Reference proteome</keyword>
<dbReference type="EMBL" id="CADEAL010000683">
    <property type="protein sequence ID" value="CAB1423817.1"/>
    <property type="molecule type" value="Genomic_DNA"/>
</dbReference>
<evidence type="ECO:0000313" key="1">
    <source>
        <dbReference type="EMBL" id="CAB1423817.1"/>
    </source>
</evidence>
<evidence type="ECO:0000313" key="2">
    <source>
        <dbReference type="Proteomes" id="UP001153269"/>
    </source>
</evidence>
<comment type="caution">
    <text evidence="1">The sequence shown here is derived from an EMBL/GenBank/DDBJ whole genome shotgun (WGS) entry which is preliminary data.</text>
</comment>
<accession>A0A9N7U3W8</accession>
<gene>
    <name evidence="1" type="ORF">PLEPLA_LOCUS11738</name>
</gene>
<protein>
    <submittedName>
        <fullName evidence="1">Uncharacterized protein</fullName>
    </submittedName>
</protein>
<organism evidence="1 2">
    <name type="scientific">Pleuronectes platessa</name>
    <name type="common">European plaice</name>
    <dbReference type="NCBI Taxonomy" id="8262"/>
    <lineage>
        <taxon>Eukaryota</taxon>
        <taxon>Metazoa</taxon>
        <taxon>Chordata</taxon>
        <taxon>Craniata</taxon>
        <taxon>Vertebrata</taxon>
        <taxon>Euteleostomi</taxon>
        <taxon>Actinopterygii</taxon>
        <taxon>Neopterygii</taxon>
        <taxon>Teleostei</taxon>
        <taxon>Neoteleostei</taxon>
        <taxon>Acanthomorphata</taxon>
        <taxon>Carangaria</taxon>
        <taxon>Pleuronectiformes</taxon>
        <taxon>Pleuronectoidei</taxon>
        <taxon>Pleuronectidae</taxon>
        <taxon>Pleuronectes</taxon>
    </lineage>
</organism>
<dbReference type="Proteomes" id="UP001153269">
    <property type="component" value="Unassembled WGS sequence"/>
</dbReference>
<name>A0A9N7U3W8_PLEPL</name>
<reference evidence="1" key="1">
    <citation type="submission" date="2020-03" db="EMBL/GenBank/DDBJ databases">
        <authorList>
            <person name="Weist P."/>
        </authorList>
    </citation>
    <scope>NUCLEOTIDE SEQUENCE</scope>
</reference>